<dbReference type="GO" id="GO:0062064">
    <property type="term" value="F:box C/D methylation guide snoRNP complex binding"/>
    <property type="evidence" value="ECO:0007669"/>
    <property type="project" value="TreeGrafter"/>
</dbReference>
<dbReference type="PANTHER" id="PTHR28674:SF1">
    <property type="entry name" value="NOP PROTEIN CHAPERONE 1"/>
    <property type="match status" value="1"/>
</dbReference>
<accession>A0A9W8CJY7</accession>
<gene>
    <name evidence="2" type="ORF">LPJ64_002153</name>
</gene>
<evidence type="ECO:0000256" key="1">
    <source>
        <dbReference type="SAM" id="MobiDB-lite"/>
    </source>
</evidence>
<organism evidence="2 3">
    <name type="scientific">Coemansia asiatica</name>
    <dbReference type="NCBI Taxonomy" id="1052880"/>
    <lineage>
        <taxon>Eukaryota</taxon>
        <taxon>Fungi</taxon>
        <taxon>Fungi incertae sedis</taxon>
        <taxon>Zoopagomycota</taxon>
        <taxon>Kickxellomycotina</taxon>
        <taxon>Kickxellomycetes</taxon>
        <taxon>Kickxellales</taxon>
        <taxon>Kickxellaceae</taxon>
        <taxon>Coemansia</taxon>
    </lineage>
</organism>
<dbReference type="AlphaFoldDB" id="A0A9W8CJY7"/>
<proteinExistence type="predicted"/>
<feature type="region of interest" description="Disordered" evidence="1">
    <location>
        <begin position="168"/>
        <end position="232"/>
    </location>
</feature>
<feature type="region of interest" description="Disordered" evidence="1">
    <location>
        <begin position="1"/>
        <end position="26"/>
    </location>
</feature>
<dbReference type="Proteomes" id="UP001145021">
    <property type="component" value="Unassembled WGS sequence"/>
</dbReference>
<feature type="compositionally biased region" description="Acidic residues" evidence="1">
    <location>
        <begin position="139"/>
        <end position="153"/>
    </location>
</feature>
<sequence length="232" mass="25064">MESDRKSGKKVTRDSQCLVDIPENSDTTDINTTGLAAILGTSNTNSDVESRKTFRIEPPTDLLSRLNAFLPQIAEANKQLEAAVADDPRKLDIENIDKDEEQYIEMDLGLGVFDMKPKKDIKSIDGILIHDIPETAKSDDDDENRDADSDVDQDVIYGSSSRVIISPSSILKRNKGLRPPGIKVIGGSDAQTSSTSESSSDDNSDSSTDSSSDSESDPSSQSSSDNDITMAD</sequence>
<dbReference type="Pfam" id="PF15370">
    <property type="entry name" value="NOPCHAP1"/>
    <property type="match status" value="1"/>
</dbReference>
<feature type="compositionally biased region" description="Low complexity" evidence="1">
    <location>
        <begin position="188"/>
        <end position="198"/>
    </location>
</feature>
<dbReference type="InterPro" id="IPR027921">
    <property type="entry name" value="NOPCHAP1"/>
</dbReference>
<feature type="compositionally biased region" description="Low complexity" evidence="1">
    <location>
        <begin position="205"/>
        <end position="232"/>
    </location>
</feature>
<evidence type="ECO:0000313" key="3">
    <source>
        <dbReference type="Proteomes" id="UP001145021"/>
    </source>
</evidence>
<dbReference type="PANTHER" id="PTHR28674">
    <property type="entry name" value="SIMILAR TO DNA SEGMENT, CHR 10, WAYNE STATE UNIVERSITY 102,-EXPRESSED"/>
    <property type="match status" value="1"/>
</dbReference>
<keyword evidence="3" id="KW-1185">Reference proteome</keyword>
<protein>
    <submittedName>
        <fullName evidence="2">Uncharacterized protein</fullName>
    </submittedName>
</protein>
<comment type="caution">
    <text evidence="2">The sequence shown here is derived from an EMBL/GenBank/DDBJ whole genome shotgun (WGS) entry which is preliminary data.</text>
</comment>
<name>A0A9W8CJY7_9FUNG</name>
<feature type="region of interest" description="Disordered" evidence="1">
    <location>
        <begin position="135"/>
        <end position="154"/>
    </location>
</feature>
<dbReference type="GO" id="GO:0000492">
    <property type="term" value="P:box C/D snoRNP assembly"/>
    <property type="evidence" value="ECO:0007669"/>
    <property type="project" value="InterPro"/>
</dbReference>
<dbReference type="EMBL" id="JANBOH010000064">
    <property type="protein sequence ID" value="KAJ1646354.1"/>
    <property type="molecule type" value="Genomic_DNA"/>
</dbReference>
<evidence type="ECO:0000313" key="2">
    <source>
        <dbReference type="EMBL" id="KAJ1646354.1"/>
    </source>
</evidence>
<reference evidence="2" key="1">
    <citation type="submission" date="2022-07" db="EMBL/GenBank/DDBJ databases">
        <title>Phylogenomic reconstructions and comparative analyses of Kickxellomycotina fungi.</title>
        <authorList>
            <person name="Reynolds N.K."/>
            <person name="Stajich J.E."/>
            <person name="Barry K."/>
            <person name="Grigoriev I.V."/>
            <person name="Crous P."/>
            <person name="Smith M.E."/>
        </authorList>
    </citation>
    <scope>NUCLEOTIDE SEQUENCE</scope>
    <source>
        <strain evidence="2">NBRC 105413</strain>
    </source>
</reference>